<dbReference type="AlphaFoldDB" id="A0A836H2I0"/>
<sequence length="578" mass="63467">MPHSMSDAPSLSVATLPRKAVVMGFGSKLIIGRYPLGDDTTPSPHNSIVVDDGQVVRAVAFLQIPDGPLCVVSAGDNKFINVYNVSSEKQNNPNALQNSSEDDESNDEGGKVTADRVDDVQRKNSTTSAQPASFKRQRVAKAEYWKSSYQYGPHTKRITSLATCPEGTIVFADKFGEVYRIRLSWSPLHTIEVDGDSRKPATFLLQHFSTLSTLYLTSPVPRIEPVAASEERSGVACRRLFSCDKDRHTRVSRFPETYVVEQFLWTRCAVQSAVTCVTEITYVEDAAVYDSSYCQNAACVNNENKLLSAPYSYYVTGTHGGDAHFWAAKNNVPIESNSETFHLICTFRPCAEDGQPEDFGPVVGVVMLTSAVNPFGSPRHPRGVLIAYERCSDVFFVPLYDNVGTHGMHPAMVSASRVTLDARPAAVVGSNDATAFVLKRNGHVSFIHLNAMSPPATEMRADMCSFNANFPVEVQELPVRVPYLEEHIKAVMCRPAAVKEGTPAADGADQLSELEMLDLCASWRYEAVDPRAQRQRHDEGGDEDGSEESDDDEGEESGLPPKKCNGKKKSRVEVEEAH</sequence>
<dbReference type="SUPFAM" id="SSF50978">
    <property type="entry name" value="WD40 repeat-like"/>
    <property type="match status" value="1"/>
</dbReference>
<dbReference type="GO" id="GO:0036265">
    <property type="term" value="P:RNA (guanine-N7)-methylation"/>
    <property type="evidence" value="ECO:0007669"/>
    <property type="project" value="InterPro"/>
</dbReference>
<dbReference type="InterPro" id="IPR036322">
    <property type="entry name" value="WD40_repeat_dom_sf"/>
</dbReference>
<feature type="compositionally biased region" description="Acidic residues" evidence="6">
    <location>
        <begin position="540"/>
        <end position="556"/>
    </location>
</feature>
<dbReference type="PANTHER" id="PTHR16288">
    <property type="entry name" value="WD40 REPEAT PROTEIN 4"/>
    <property type="match status" value="1"/>
</dbReference>
<feature type="compositionally biased region" description="Basic and acidic residues" evidence="6">
    <location>
        <begin position="108"/>
        <end position="122"/>
    </location>
</feature>
<feature type="region of interest" description="Disordered" evidence="6">
    <location>
        <begin position="528"/>
        <end position="578"/>
    </location>
</feature>
<evidence type="ECO:0000256" key="1">
    <source>
        <dbReference type="ARBA" id="ARBA00004123"/>
    </source>
</evidence>
<evidence type="ECO:0000256" key="3">
    <source>
        <dbReference type="ARBA" id="ARBA00022694"/>
    </source>
</evidence>
<evidence type="ECO:0000256" key="6">
    <source>
        <dbReference type="SAM" id="MobiDB-lite"/>
    </source>
</evidence>
<dbReference type="InterPro" id="IPR015943">
    <property type="entry name" value="WD40/YVTN_repeat-like_dom_sf"/>
</dbReference>
<evidence type="ECO:0000256" key="5">
    <source>
        <dbReference type="ARBA" id="ARBA00023242"/>
    </source>
</evidence>
<feature type="compositionally biased region" description="Polar residues" evidence="6">
    <location>
        <begin position="90"/>
        <end position="99"/>
    </location>
</feature>
<dbReference type="GO" id="GO:0005829">
    <property type="term" value="C:cytosol"/>
    <property type="evidence" value="ECO:0007669"/>
    <property type="project" value="TreeGrafter"/>
</dbReference>
<dbReference type="GeneID" id="94169091"/>
<dbReference type="EMBL" id="JAFHKP010000033">
    <property type="protein sequence ID" value="KAG5469676.1"/>
    <property type="molecule type" value="Genomic_DNA"/>
</dbReference>
<keyword evidence="4" id="KW-0677">Repeat</keyword>
<evidence type="ECO:0000256" key="4">
    <source>
        <dbReference type="ARBA" id="ARBA00022737"/>
    </source>
</evidence>
<evidence type="ECO:0000313" key="8">
    <source>
        <dbReference type="Proteomes" id="UP000674179"/>
    </source>
</evidence>
<comment type="caution">
    <text evidence="7">The sequence shown here is derived from an EMBL/GenBank/DDBJ whole genome shotgun (WGS) entry which is preliminary data.</text>
</comment>
<reference evidence="7 8" key="1">
    <citation type="submission" date="2021-02" db="EMBL/GenBank/DDBJ databases">
        <title>Leishmania (Mundinia) enrietti genome sequencing and assembly.</title>
        <authorList>
            <person name="Almutairi H."/>
            <person name="Gatherer D."/>
        </authorList>
    </citation>
    <scope>NUCLEOTIDE SEQUENCE [LARGE SCALE GENOMIC DNA]</scope>
    <source>
        <strain evidence="7">CUR178</strain>
    </source>
</reference>
<comment type="subcellular location">
    <subcellularLocation>
        <location evidence="1">Nucleus</location>
    </subcellularLocation>
</comment>
<evidence type="ECO:0000256" key="2">
    <source>
        <dbReference type="ARBA" id="ARBA00022574"/>
    </source>
</evidence>
<dbReference type="GO" id="GO:0006400">
    <property type="term" value="P:tRNA modification"/>
    <property type="evidence" value="ECO:0007669"/>
    <property type="project" value="TreeGrafter"/>
</dbReference>
<feature type="region of interest" description="Disordered" evidence="6">
    <location>
        <begin position="90"/>
        <end position="134"/>
    </location>
</feature>
<protein>
    <submittedName>
        <fullName evidence="7">Uncharacterized protein</fullName>
    </submittedName>
</protein>
<keyword evidence="2" id="KW-0853">WD repeat</keyword>
<keyword evidence="3" id="KW-0819">tRNA processing</keyword>
<proteinExistence type="predicted"/>
<evidence type="ECO:0000313" key="7">
    <source>
        <dbReference type="EMBL" id="KAG5469676.1"/>
    </source>
</evidence>
<feature type="compositionally biased region" description="Basic and acidic residues" evidence="6">
    <location>
        <begin position="528"/>
        <end position="539"/>
    </location>
</feature>
<keyword evidence="5" id="KW-0539">Nucleus</keyword>
<keyword evidence="8" id="KW-1185">Reference proteome</keyword>
<dbReference type="Gene3D" id="2.130.10.10">
    <property type="entry name" value="YVTN repeat-like/Quinoprotein amine dehydrogenase"/>
    <property type="match status" value="1"/>
</dbReference>
<organism evidence="7 8">
    <name type="scientific">Leishmania enriettii</name>
    <dbReference type="NCBI Taxonomy" id="5663"/>
    <lineage>
        <taxon>Eukaryota</taxon>
        <taxon>Discoba</taxon>
        <taxon>Euglenozoa</taxon>
        <taxon>Kinetoplastea</taxon>
        <taxon>Metakinetoplastina</taxon>
        <taxon>Trypanosomatida</taxon>
        <taxon>Trypanosomatidae</taxon>
        <taxon>Leishmaniinae</taxon>
        <taxon>Leishmania</taxon>
    </lineage>
</organism>
<dbReference type="KEGG" id="lenr:94169091"/>
<accession>A0A836H2I0</accession>
<dbReference type="Proteomes" id="UP000674179">
    <property type="component" value="Chromosome 33"/>
</dbReference>
<dbReference type="OrthoDB" id="339900at2759"/>
<name>A0A836H2I0_LEIEN</name>
<dbReference type="InterPro" id="IPR028884">
    <property type="entry name" value="Trm82"/>
</dbReference>
<dbReference type="GO" id="GO:0043527">
    <property type="term" value="C:tRNA methyltransferase complex"/>
    <property type="evidence" value="ECO:0007669"/>
    <property type="project" value="TreeGrafter"/>
</dbReference>
<dbReference type="RefSeq" id="XP_067689684.1">
    <property type="nucleotide sequence ID" value="XM_067833581.1"/>
</dbReference>
<dbReference type="PANTHER" id="PTHR16288:SF0">
    <property type="entry name" value="TRNA (GUANINE-N(7)-)-METHYLTRANSFERASE NON-CATALYTIC SUBUNIT WDR4"/>
    <property type="match status" value="1"/>
</dbReference>
<dbReference type="GO" id="GO:0005634">
    <property type="term" value="C:nucleus"/>
    <property type="evidence" value="ECO:0007669"/>
    <property type="project" value="UniProtKB-SubCell"/>
</dbReference>
<gene>
    <name evidence="7" type="ORF">CUR178_01814</name>
</gene>